<dbReference type="AlphaFoldDB" id="A0A9Q0QYU6"/>
<name>A0A9Q0QYU6_9MAGN</name>
<sequence length="135" mass="14578">MTQMGLLWWQKQTTAANCGGEGGEGAGAASTPTTPMTPAGSTSRRQNSGCCLMRLVKKLKKHSRMLCATTVNSRPNNTFHCRYDPWSYALNFDTSGCGGMLDDDNYHHLLAFSSRFAATPPINGPPRLLAVATSH</sequence>
<dbReference type="Proteomes" id="UP001141806">
    <property type="component" value="Unassembled WGS sequence"/>
</dbReference>
<protein>
    <submittedName>
        <fullName evidence="2">Uncharacterized protein</fullName>
    </submittedName>
</protein>
<feature type="region of interest" description="Disordered" evidence="1">
    <location>
        <begin position="19"/>
        <end position="46"/>
    </location>
</feature>
<accession>A0A9Q0QYU6</accession>
<dbReference type="OrthoDB" id="1091833at2759"/>
<organism evidence="2 3">
    <name type="scientific">Protea cynaroides</name>
    <dbReference type="NCBI Taxonomy" id="273540"/>
    <lineage>
        <taxon>Eukaryota</taxon>
        <taxon>Viridiplantae</taxon>
        <taxon>Streptophyta</taxon>
        <taxon>Embryophyta</taxon>
        <taxon>Tracheophyta</taxon>
        <taxon>Spermatophyta</taxon>
        <taxon>Magnoliopsida</taxon>
        <taxon>Proteales</taxon>
        <taxon>Proteaceae</taxon>
        <taxon>Protea</taxon>
    </lineage>
</organism>
<dbReference type="EMBL" id="JAMYWD010000003">
    <property type="protein sequence ID" value="KAJ4976812.1"/>
    <property type="molecule type" value="Genomic_DNA"/>
</dbReference>
<evidence type="ECO:0000256" key="1">
    <source>
        <dbReference type="SAM" id="MobiDB-lite"/>
    </source>
</evidence>
<keyword evidence="3" id="KW-1185">Reference proteome</keyword>
<evidence type="ECO:0000313" key="2">
    <source>
        <dbReference type="EMBL" id="KAJ4976812.1"/>
    </source>
</evidence>
<proteinExistence type="predicted"/>
<reference evidence="2" key="1">
    <citation type="journal article" date="2023" name="Plant J.">
        <title>The genome of the king protea, Protea cynaroides.</title>
        <authorList>
            <person name="Chang J."/>
            <person name="Duong T.A."/>
            <person name="Schoeman C."/>
            <person name="Ma X."/>
            <person name="Roodt D."/>
            <person name="Barker N."/>
            <person name="Li Z."/>
            <person name="Van de Peer Y."/>
            <person name="Mizrachi E."/>
        </authorList>
    </citation>
    <scope>NUCLEOTIDE SEQUENCE</scope>
    <source>
        <tissue evidence="2">Young leaves</tissue>
    </source>
</reference>
<dbReference type="PANTHER" id="PTHR33168">
    <property type="entry name" value="STRESS INDUCED PROTEIN-RELATED"/>
    <property type="match status" value="1"/>
</dbReference>
<comment type="caution">
    <text evidence="2">The sequence shown here is derived from an EMBL/GenBank/DDBJ whole genome shotgun (WGS) entry which is preliminary data.</text>
</comment>
<evidence type="ECO:0000313" key="3">
    <source>
        <dbReference type="Proteomes" id="UP001141806"/>
    </source>
</evidence>
<feature type="compositionally biased region" description="Low complexity" evidence="1">
    <location>
        <begin position="27"/>
        <end position="43"/>
    </location>
</feature>
<gene>
    <name evidence="2" type="ORF">NE237_001918</name>
</gene>